<dbReference type="Pfam" id="PF00501">
    <property type="entry name" value="AMP-binding"/>
    <property type="match status" value="1"/>
</dbReference>
<dbReference type="InterPro" id="IPR025110">
    <property type="entry name" value="AMP-bd_C"/>
</dbReference>
<protein>
    <recommendedName>
        <fullName evidence="5">4-coumarate--CoA ligase</fullName>
    </recommendedName>
</protein>
<dbReference type="SUPFAM" id="SSF56801">
    <property type="entry name" value="Acetyl-CoA synthetase-like"/>
    <property type="match status" value="1"/>
</dbReference>
<dbReference type="Gene3D" id="3.40.50.12780">
    <property type="entry name" value="N-terminal domain of ligase-like"/>
    <property type="match status" value="1"/>
</dbReference>
<evidence type="ECO:0000259" key="2">
    <source>
        <dbReference type="Pfam" id="PF13193"/>
    </source>
</evidence>
<dbReference type="InterPro" id="IPR000873">
    <property type="entry name" value="AMP-dep_synth/lig_dom"/>
</dbReference>
<dbReference type="Gene3D" id="3.30.300.30">
    <property type="match status" value="1"/>
</dbReference>
<sequence>MADIYSQAPVPYIPDNLTIPQFFLDSHHPLRPIRTAGFPVFIEDKTGRTIGFEEARTRAYGLANGLSLQFGMGEDDVVCLFAPNHVDYAVALWAVHRLGSVITPSNPTYTDEELVHQLRVTQSSFVIAHSAFIHTASEACLQVGIKPDHIILLDQVSSASRAAFYLSVPGLIGLGLSRQCNFVERQLAPGEAKKKLAILSMSSGTTGKPKAVAISHYALIANVVQLVAHHADMVKDLNVAPEQRRFRPGDTAVAVLPFFHIYGLVVLMHKPLFEAMALVVVSKFEFSNFLDSIVRHRVTHLFVVPPMVILLCKHPLVKKYNLSHVHFCCSGAAPLSSELVVQLAQVLPTTIIGQGYGMTETCTVVTLTSARQWVGRSGSAGSLLPGIVARIVKADGTLANPGEPGELMVHSPSNALGYIGNDRETRETFIDGWVRTGDEVIYNEVDEEFFIVDRLKELIKVRGFQVSPAELEGHLLSHPDIADACVVGVPDDFSGEVPLAFIVLRPHVAQRTQSSAWEADKMRAAISKHVSDAKTKYKWLAGGVEFLDVIPKTPSGKMLRRVLREKAKALRAESSRLGQVRTEARIPSSMEARAKL</sequence>
<evidence type="ECO:0000313" key="4">
    <source>
        <dbReference type="Proteomes" id="UP000310158"/>
    </source>
</evidence>
<dbReference type="CDD" id="cd05911">
    <property type="entry name" value="Firefly_Luc_like"/>
    <property type="match status" value="1"/>
</dbReference>
<evidence type="ECO:0000259" key="1">
    <source>
        <dbReference type="Pfam" id="PF00501"/>
    </source>
</evidence>
<dbReference type="Proteomes" id="UP000310158">
    <property type="component" value="Unassembled WGS sequence"/>
</dbReference>
<dbReference type="InterPro" id="IPR042099">
    <property type="entry name" value="ANL_N_sf"/>
</dbReference>
<feature type="domain" description="AMP-dependent synthetase/ligase" evidence="1">
    <location>
        <begin position="39"/>
        <end position="418"/>
    </location>
</feature>
<dbReference type="InterPro" id="IPR045851">
    <property type="entry name" value="AMP-bd_C_sf"/>
</dbReference>
<proteinExistence type="predicted"/>
<accession>A0A4S4M0M4</accession>
<name>A0A4S4M0M4_9AGAM</name>
<dbReference type="EMBL" id="SGPL01000072">
    <property type="protein sequence ID" value="THH18569.1"/>
    <property type="molecule type" value="Genomic_DNA"/>
</dbReference>
<dbReference type="InterPro" id="IPR020845">
    <property type="entry name" value="AMP-binding_CS"/>
</dbReference>
<dbReference type="OrthoDB" id="6509636at2759"/>
<evidence type="ECO:0008006" key="5">
    <source>
        <dbReference type="Google" id="ProtNLM"/>
    </source>
</evidence>
<dbReference type="GO" id="GO:0016405">
    <property type="term" value="F:CoA-ligase activity"/>
    <property type="evidence" value="ECO:0007669"/>
    <property type="project" value="TreeGrafter"/>
</dbReference>
<dbReference type="PROSITE" id="PS00455">
    <property type="entry name" value="AMP_BINDING"/>
    <property type="match status" value="1"/>
</dbReference>
<feature type="domain" description="AMP-binding enzyme C-terminal" evidence="2">
    <location>
        <begin position="470"/>
        <end position="557"/>
    </location>
</feature>
<keyword evidence="4" id="KW-1185">Reference proteome</keyword>
<dbReference type="PANTHER" id="PTHR24096:SF422">
    <property type="entry name" value="BCDNA.GH02901"/>
    <property type="match status" value="1"/>
</dbReference>
<gene>
    <name evidence="3" type="ORF">EW146_g2444</name>
</gene>
<evidence type="ECO:0000313" key="3">
    <source>
        <dbReference type="EMBL" id="THH18569.1"/>
    </source>
</evidence>
<dbReference type="PANTHER" id="PTHR24096">
    <property type="entry name" value="LONG-CHAIN-FATTY-ACID--COA LIGASE"/>
    <property type="match status" value="1"/>
</dbReference>
<comment type="caution">
    <text evidence="3">The sequence shown here is derived from an EMBL/GenBank/DDBJ whole genome shotgun (WGS) entry which is preliminary data.</text>
</comment>
<dbReference type="Pfam" id="PF13193">
    <property type="entry name" value="AMP-binding_C"/>
    <property type="match status" value="1"/>
</dbReference>
<reference evidence="3 4" key="1">
    <citation type="submission" date="2019-02" db="EMBL/GenBank/DDBJ databases">
        <title>Genome sequencing of the rare red list fungi Bondarzewia mesenterica.</title>
        <authorList>
            <person name="Buettner E."/>
            <person name="Kellner H."/>
        </authorList>
    </citation>
    <scope>NUCLEOTIDE SEQUENCE [LARGE SCALE GENOMIC DNA]</scope>
    <source>
        <strain evidence="3 4">DSM 108281</strain>
    </source>
</reference>
<organism evidence="3 4">
    <name type="scientific">Bondarzewia mesenterica</name>
    <dbReference type="NCBI Taxonomy" id="1095465"/>
    <lineage>
        <taxon>Eukaryota</taxon>
        <taxon>Fungi</taxon>
        <taxon>Dikarya</taxon>
        <taxon>Basidiomycota</taxon>
        <taxon>Agaricomycotina</taxon>
        <taxon>Agaricomycetes</taxon>
        <taxon>Russulales</taxon>
        <taxon>Bondarzewiaceae</taxon>
        <taxon>Bondarzewia</taxon>
    </lineage>
</organism>
<dbReference type="AlphaFoldDB" id="A0A4S4M0M4"/>